<dbReference type="InterPro" id="IPR001245">
    <property type="entry name" value="Ser-Thr/Tyr_kinase_cat_dom"/>
</dbReference>
<dbReference type="CDD" id="cd14066">
    <property type="entry name" value="STKc_IRAK"/>
    <property type="match status" value="1"/>
</dbReference>
<dbReference type="SMART" id="SM00220">
    <property type="entry name" value="S_TKc"/>
    <property type="match status" value="1"/>
</dbReference>
<dbReference type="Pfam" id="PF07714">
    <property type="entry name" value="PK_Tyr_Ser-Thr"/>
    <property type="match status" value="2"/>
</dbReference>
<evidence type="ECO:0000256" key="1">
    <source>
        <dbReference type="ARBA" id="ARBA00004236"/>
    </source>
</evidence>
<dbReference type="EMBL" id="NBSK02000004">
    <property type="protein sequence ID" value="KAJ0210884.1"/>
    <property type="molecule type" value="Genomic_DNA"/>
</dbReference>
<protein>
    <recommendedName>
        <fullName evidence="9">Protein kinase domain-containing protein</fullName>
    </recommendedName>
</protein>
<dbReference type="PROSITE" id="PS00108">
    <property type="entry name" value="PROTEIN_KINASE_ST"/>
    <property type="match status" value="1"/>
</dbReference>
<dbReference type="GO" id="GO:0005524">
    <property type="term" value="F:ATP binding"/>
    <property type="evidence" value="ECO:0007669"/>
    <property type="project" value="UniProtKB-UniRule"/>
</dbReference>
<keyword evidence="2" id="KW-1003">Cell membrane</keyword>
<dbReference type="FunFam" id="3.30.200.20:FF:000039">
    <property type="entry name" value="receptor-like protein kinase FERONIA"/>
    <property type="match status" value="1"/>
</dbReference>
<dbReference type="GO" id="GO:0005886">
    <property type="term" value="C:plasma membrane"/>
    <property type="evidence" value="ECO:0007669"/>
    <property type="project" value="UniProtKB-SubCell"/>
</dbReference>
<evidence type="ECO:0000259" key="9">
    <source>
        <dbReference type="PROSITE" id="PS50011"/>
    </source>
</evidence>
<evidence type="ECO:0000313" key="11">
    <source>
        <dbReference type="Proteomes" id="UP000235145"/>
    </source>
</evidence>
<dbReference type="FunFam" id="1.10.510.10:FF:000084">
    <property type="entry name" value="Wall-associated receptor kinase 2"/>
    <property type="match status" value="1"/>
</dbReference>
<dbReference type="Proteomes" id="UP000235145">
    <property type="component" value="Unassembled WGS sequence"/>
</dbReference>
<keyword evidence="6" id="KW-0418">Kinase</keyword>
<keyword evidence="3" id="KW-0723">Serine/threonine-protein kinase</keyword>
<feature type="domain" description="Protein kinase" evidence="9">
    <location>
        <begin position="35"/>
        <end position="312"/>
    </location>
</feature>
<dbReference type="PROSITE" id="PS00107">
    <property type="entry name" value="PROTEIN_KINASE_ATP"/>
    <property type="match status" value="1"/>
</dbReference>
<keyword evidence="4" id="KW-0808">Transferase</keyword>
<organism evidence="10 11">
    <name type="scientific">Lactuca sativa</name>
    <name type="common">Garden lettuce</name>
    <dbReference type="NCBI Taxonomy" id="4236"/>
    <lineage>
        <taxon>Eukaryota</taxon>
        <taxon>Viridiplantae</taxon>
        <taxon>Streptophyta</taxon>
        <taxon>Embryophyta</taxon>
        <taxon>Tracheophyta</taxon>
        <taxon>Spermatophyta</taxon>
        <taxon>Magnoliopsida</taxon>
        <taxon>eudicotyledons</taxon>
        <taxon>Gunneridae</taxon>
        <taxon>Pentapetalae</taxon>
        <taxon>asterids</taxon>
        <taxon>campanulids</taxon>
        <taxon>Asterales</taxon>
        <taxon>Asteraceae</taxon>
        <taxon>Cichorioideae</taxon>
        <taxon>Cichorieae</taxon>
        <taxon>Lactucinae</taxon>
        <taxon>Lactuca</taxon>
    </lineage>
</organism>
<keyword evidence="7 8" id="KW-0067">ATP-binding</keyword>
<gene>
    <name evidence="10" type="ORF">LSAT_V11C400221330</name>
</gene>
<dbReference type="InterPro" id="IPR000719">
    <property type="entry name" value="Prot_kinase_dom"/>
</dbReference>
<dbReference type="Gene3D" id="3.30.200.20">
    <property type="entry name" value="Phosphorylase Kinase, domain 1"/>
    <property type="match status" value="2"/>
</dbReference>
<evidence type="ECO:0000256" key="2">
    <source>
        <dbReference type="ARBA" id="ARBA00022475"/>
    </source>
</evidence>
<evidence type="ECO:0000256" key="5">
    <source>
        <dbReference type="ARBA" id="ARBA00022741"/>
    </source>
</evidence>
<dbReference type="SUPFAM" id="SSF56112">
    <property type="entry name" value="Protein kinase-like (PK-like)"/>
    <property type="match status" value="2"/>
</dbReference>
<evidence type="ECO:0000256" key="4">
    <source>
        <dbReference type="ARBA" id="ARBA00022679"/>
    </source>
</evidence>
<proteinExistence type="predicted"/>
<comment type="subcellular location">
    <subcellularLocation>
        <location evidence="1">Cell membrane</location>
    </subcellularLocation>
</comment>
<dbReference type="InterPro" id="IPR008271">
    <property type="entry name" value="Ser/Thr_kinase_AS"/>
</dbReference>
<keyword evidence="2" id="KW-0472">Membrane</keyword>
<accession>A0A9R1VSV6</accession>
<evidence type="ECO:0000313" key="10">
    <source>
        <dbReference type="EMBL" id="KAJ0210884.1"/>
    </source>
</evidence>
<evidence type="ECO:0000256" key="7">
    <source>
        <dbReference type="ARBA" id="ARBA00022840"/>
    </source>
</evidence>
<dbReference type="AlphaFoldDB" id="A0A9R1VSV6"/>
<comment type="caution">
    <text evidence="10">The sequence shown here is derived from an EMBL/GenBank/DDBJ whole genome shotgun (WGS) entry which is preliminary data.</text>
</comment>
<dbReference type="PANTHER" id="PTHR45621">
    <property type="entry name" value="OS01G0588500 PROTEIN-RELATED"/>
    <property type="match status" value="1"/>
</dbReference>
<name>A0A9R1VSV6_LACSA</name>
<dbReference type="PROSITE" id="PS50011">
    <property type="entry name" value="PROTEIN_KINASE_DOM"/>
    <property type="match status" value="2"/>
</dbReference>
<dbReference type="Gene3D" id="1.10.510.10">
    <property type="entry name" value="Transferase(Phosphotransferase) domain 1"/>
    <property type="match status" value="2"/>
</dbReference>
<feature type="binding site" evidence="8">
    <location>
        <position position="64"/>
    </location>
    <ligand>
        <name>ATP</name>
        <dbReference type="ChEBI" id="CHEBI:30616"/>
    </ligand>
</feature>
<sequence length="677" mass="77131">MLPTPIKDTNSSFIFPDQTCQRFTLSEIQSATQNFDEALVIGRGGFGKVYKCYKIRSMTEVAVKRLHSMSNQGANEFESEVKVLSKLRHGNLVSLIGYCYEEKEMVLVYEFMPNGTLEDHLRSPDSSLSWLQLLKICIGAARGLDYLHMGTSTQHGVIHRDVKTSNILLDADFAAKISDFGLAKVGVIDQTRTHMSTAVKGTFGYMDPCYFYTGKLTMKSDVYAFGVVLFEVLSGRKAVDSTLDEEQWGLAAWAQQQIKEGKLNQIIDPRLIGQISRKCLKEFASIAGHCLHTQPKHRPTMAEVVVKLESILSLERDCTNHNIEEDGFIYKLRSFFTGKVDSGIENKSDFSSHDKQIVITLDTTNEVITNQSFRTFTYDELVIATNGFKDEDESTALNEYIYKGWVDERTYAPTKHGVGLPMHVRKMEISTQKKDIKFEDFNHPNLVKLLGYCLNNHELFCVYEDISAITLDKYLYGESGRTSLSWVARLKIAIGAAEGLVYLHKRNQPAYSQFKTDLILVDTDFNARLSDFAFDPYSFQLDAYYYAAPEWFRYQADTFDGVDPLRLPEGGFAIKSEIYAFGVVLLEILTGMKVYDKRRPLGKQKLVEWAIPLLADKVNMRKIMDPRLQHDDSSTKRAFKLAQLVSKCLQLKQDKRPSMEYILQVLHHCYQKEIKTV</sequence>
<keyword evidence="5 8" id="KW-0547">Nucleotide-binding</keyword>
<evidence type="ECO:0000256" key="6">
    <source>
        <dbReference type="ARBA" id="ARBA00022777"/>
    </source>
</evidence>
<dbReference type="GO" id="GO:0004674">
    <property type="term" value="F:protein serine/threonine kinase activity"/>
    <property type="evidence" value="ECO:0007669"/>
    <property type="project" value="UniProtKB-KW"/>
</dbReference>
<dbReference type="InterPro" id="IPR050823">
    <property type="entry name" value="Plant_Ser_Thr_Prot_Kinase"/>
</dbReference>
<dbReference type="InterPro" id="IPR011009">
    <property type="entry name" value="Kinase-like_dom_sf"/>
</dbReference>
<reference evidence="10 11" key="1">
    <citation type="journal article" date="2017" name="Nat. Commun.">
        <title>Genome assembly with in vitro proximity ligation data and whole-genome triplication in lettuce.</title>
        <authorList>
            <person name="Reyes-Chin-Wo S."/>
            <person name="Wang Z."/>
            <person name="Yang X."/>
            <person name="Kozik A."/>
            <person name="Arikit S."/>
            <person name="Song C."/>
            <person name="Xia L."/>
            <person name="Froenicke L."/>
            <person name="Lavelle D.O."/>
            <person name="Truco M.J."/>
            <person name="Xia R."/>
            <person name="Zhu S."/>
            <person name="Xu C."/>
            <person name="Xu H."/>
            <person name="Xu X."/>
            <person name="Cox K."/>
            <person name="Korf I."/>
            <person name="Meyers B.C."/>
            <person name="Michelmore R.W."/>
        </authorList>
    </citation>
    <scope>NUCLEOTIDE SEQUENCE [LARGE SCALE GENOMIC DNA]</scope>
    <source>
        <strain evidence="11">cv. Salinas</strain>
        <tissue evidence="10">Seedlings</tissue>
    </source>
</reference>
<feature type="domain" description="Protein kinase" evidence="9">
    <location>
        <begin position="367"/>
        <end position="670"/>
    </location>
</feature>
<keyword evidence="11" id="KW-1185">Reference proteome</keyword>
<dbReference type="InterPro" id="IPR017441">
    <property type="entry name" value="Protein_kinase_ATP_BS"/>
</dbReference>
<evidence type="ECO:0000256" key="8">
    <source>
        <dbReference type="PROSITE-ProRule" id="PRU10141"/>
    </source>
</evidence>
<dbReference type="OrthoDB" id="1546260at2759"/>
<evidence type="ECO:0000256" key="3">
    <source>
        <dbReference type="ARBA" id="ARBA00022527"/>
    </source>
</evidence>